<dbReference type="EMBL" id="AMQN01007426">
    <property type="status" value="NOT_ANNOTATED_CDS"/>
    <property type="molecule type" value="Genomic_DNA"/>
</dbReference>
<dbReference type="STRING" id="283909.R7UIL8"/>
<comment type="subcellular location">
    <subcellularLocation>
        <location evidence="1">Membrane</location>
        <topology evidence="1">Multi-pass membrane protein</topology>
    </subcellularLocation>
</comment>
<evidence type="ECO:0000256" key="1">
    <source>
        <dbReference type="ARBA" id="ARBA00004141"/>
    </source>
</evidence>
<feature type="domain" description="Phosphatidic acid phosphatase type 2/haloperoxidase" evidence="7">
    <location>
        <begin position="97"/>
        <end position="244"/>
    </location>
</feature>
<dbReference type="Pfam" id="PF01569">
    <property type="entry name" value="PAP2"/>
    <property type="match status" value="1"/>
</dbReference>
<sequence>MEIRKARIRQLAIDFVLCLIVGLPYLAVWLLVDPFKRGFFCNDDSIKYPYREDTVSMGACAGGGIAVALISFACVEFGVRYGAISDSFRSILWQSSKIAVTFFVGAGLTLINIEVGKLTIGRPRPHFIYVCQPDFTKIDCSAGYIDDFTCQNTHNFSEKTLHEARKSFPSGHSGFSSYTAVFLSVYFFYRLRFGFSFLLSITLQLFVIVSAFYIMLSRISDYKHHWSDVLVGGAIGCFVAVWTIVCLGRHLSLRRVRHHTQGYDESCTQMEVEQVMASLPRDSAHDGPLSVKGAVSDCIP</sequence>
<feature type="transmembrane region" description="Helical" evidence="6">
    <location>
        <begin position="12"/>
        <end position="32"/>
    </location>
</feature>
<dbReference type="PANTHER" id="PTHR10165">
    <property type="entry name" value="LIPID PHOSPHATE PHOSPHATASE"/>
    <property type="match status" value="1"/>
</dbReference>
<evidence type="ECO:0000313" key="9">
    <source>
        <dbReference type="EnsemblMetazoa" id="CapteP223039"/>
    </source>
</evidence>
<dbReference type="OrthoDB" id="8907274at2759"/>
<dbReference type="EMBL" id="KB300677">
    <property type="protein sequence ID" value="ELU06409.1"/>
    <property type="molecule type" value="Genomic_DNA"/>
</dbReference>
<comment type="similarity">
    <text evidence="2">Belongs to the PA-phosphatase related phosphoesterase family.</text>
</comment>
<dbReference type="InterPro" id="IPR043216">
    <property type="entry name" value="PAP-like"/>
</dbReference>
<feature type="transmembrane region" description="Helical" evidence="6">
    <location>
        <begin position="229"/>
        <end position="248"/>
    </location>
</feature>
<feature type="transmembrane region" description="Helical" evidence="6">
    <location>
        <begin position="91"/>
        <end position="113"/>
    </location>
</feature>
<dbReference type="GO" id="GO:0006644">
    <property type="term" value="P:phospholipid metabolic process"/>
    <property type="evidence" value="ECO:0007669"/>
    <property type="project" value="InterPro"/>
</dbReference>
<dbReference type="OMA" id="CCVGFPI"/>
<dbReference type="CDD" id="cd03384">
    <property type="entry name" value="PAP2_wunen"/>
    <property type="match status" value="1"/>
</dbReference>
<dbReference type="Gene3D" id="1.20.144.10">
    <property type="entry name" value="Phosphatidic acid phosphatase type 2/haloperoxidase"/>
    <property type="match status" value="1"/>
</dbReference>
<reference evidence="10" key="1">
    <citation type="submission" date="2012-12" db="EMBL/GenBank/DDBJ databases">
        <authorList>
            <person name="Hellsten U."/>
            <person name="Grimwood J."/>
            <person name="Chapman J.A."/>
            <person name="Shapiro H."/>
            <person name="Aerts A."/>
            <person name="Otillar R.P."/>
            <person name="Terry A.Y."/>
            <person name="Boore J.L."/>
            <person name="Simakov O."/>
            <person name="Marletaz F."/>
            <person name="Cho S.-J."/>
            <person name="Edsinger-Gonzales E."/>
            <person name="Havlak P."/>
            <person name="Kuo D.-H."/>
            <person name="Larsson T."/>
            <person name="Lv J."/>
            <person name="Arendt D."/>
            <person name="Savage R."/>
            <person name="Osoegawa K."/>
            <person name="de Jong P."/>
            <person name="Lindberg D.R."/>
            <person name="Seaver E.C."/>
            <person name="Weisblat D.A."/>
            <person name="Putnam N.H."/>
            <person name="Grigoriev I.V."/>
            <person name="Rokhsar D.S."/>
        </authorList>
    </citation>
    <scope>NUCLEOTIDE SEQUENCE</scope>
    <source>
        <strain evidence="10">I ESC-2004</strain>
    </source>
</reference>
<dbReference type="GO" id="GO:0007165">
    <property type="term" value="P:signal transduction"/>
    <property type="evidence" value="ECO:0007669"/>
    <property type="project" value="TreeGrafter"/>
</dbReference>
<reference evidence="8 10" key="2">
    <citation type="journal article" date="2013" name="Nature">
        <title>Insights into bilaterian evolution from three spiralian genomes.</title>
        <authorList>
            <person name="Simakov O."/>
            <person name="Marletaz F."/>
            <person name="Cho S.J."/>
            <person name="Edsinger-Gonzales E."/>
            <person name="Havlak P."/>
            <person name="Hellsten U."/>
            <person name="Kuo D.H."/>
            <person name="Larsson T."/>
            <person name="Lv J."/>
            <person name="Arendt D."/>
            <person name="Savage R."/>
            <person name="Osoegawa K."/>
            <person name="de Jong P."/>
            <person name="Grimwood J."/>
            <person name="Chapman J.A."/>
            <person name="Shapiro H."/>
            <person name="Aerts A."/>
            <person name="Otillar R.P."/>
            <person name="Terry A.Y."/>
            <person name="Boore J.L."/>
            <person name="Grigoriev I.V."/>
            <person name="Lindberg D.R."/>
            <person name="Seaver E.C."/>
            <person name="Weisblat D.A."/>
            <person name="Putnam N.H."/>
            <person name="Rokhsar D.S."/>
        </authorList>
    </citation>
    <scope>NUCLEOTIDE SEQUENCE</scope>
    <source>
        <strain evidence="8 10">I ESC-2004</strain>
    </source>
</reference>
<feature type="transmembrane region" description="Helical" evidence="6">
    <location>
        <begin position="171"/>
        <end position="189"/>
    </location>
</feature>
<dbReference type="GO" id="GO:0046839">
    <property type="term" value="P:phospholipid dephosphorylation"/>
    <property type="evidence" value="ECO:0007669"/>
    <property type="project" value="TreeGrafter"/>
</dbReference>
<feature type="transmembrane region" description="Helical" evidence="6">
    <location>
        <begin position="196"/>
        <end position="217"/>
    </location>
</feature>
<protein>
    <recommendedName>
        <fullName evidence="7">Phosphatidic acid phosphatase type 2/haloperoxidase domain-containing protein</fullName>
    </recommendedName>
</protein>
<dbReference type="PANTHER" id="PTHR10165:SF103">
    <property type="entry name" value="PHOSPHOLIPID PHOSPHATASE HOMOLOG 1.2 HOMOLOG"/>
    <property type="match status" value="1"/>
</dbReference>
<keyword evidence="10" id="KW-1185">Reference proteome</keyword>
<organism evidence="8">
    <name type="scientific">Capitella teleta</name>
    <name type="common">Polychaete worm</name>
    <dbReference type="NCBI Taxonomy" id="283909"/>
    <lineage>
        <taxon>Eukaryota</taxon>
        <taxon>Metazoa</taxon>
        <taxon>Spiralia</taxon>
        <taxon>Lophotrochozoa</taxon>
        <taxon>Annelida</taxon>
        <taxon>Polychaeta</taxon>
        <taxon>Sedentaria</taxon>
        <taxon>Scolecida</taxon>
        <taxon>Capitellidae</taxon>
        <taxon>Capitella</taxon>
    </lineage>
</organism>
<evidence type="ECO:0000259" key="7">
    <source>
        <dbReference type="SMART" id="SM00014"/>
    </source>
</evidence>
<evidence type="ECO:0000256" key="2">
    <source>
        <dbReference type="ARBA" id="ARBA00008816"/>
    </source>
</evidence>
<dbReference type="InterPro" id="IPR000326">
    <property type="entry name" value="PAP2/HPO"/>
</dbReference>
<name>R7UIL8_CAPTE</name>
<dbReference type="AlphaFoldDB" id="R7UIL8"/>
<dbReference type="InterPro" id="IPR036938">
    <property type="entry name" value="PAP2/HPO_sf"/>
</dbReference>
<evidence type="ECO:0000256" key="6">
    <source>
        <dbReference type="SAM" id="Phobius"/>
    </source>
</evidence>
<keyword evidence="4 6" id="KW-1133">Transmembrane helix</keyword>
<keyword evidence="5 6" id="KW-0472">Membrane</keyword>
<dbReference type="GO" id="GO:0008195">
    <property type="term" value="F:phosphatidate phosphatase activity"/>
    <property type="evidence" value="ECO:0007669"/>
    <property type="project" value="TreeGrafter"/>
</dbReference>
<dbReference type="Proteomes" id="UP000014760">
    <property type="component" value="Unassembled WGS sequence"/>
</dbReference>
<evidence type="ECO:0000256" key="5">
    <source>
        <dbReference type="ARBA" id="ARBA00023136"/>
    </source>
</evidence>
<gene>
    <name evidence="8" type="ORF">CAPTEDRAFT_223039</name>
</gene>
<dbReference type="EnsemblMetazoa" id="CapteT223039">
    <property type="protein sequence ID" value="CapteP223039"/>
    <property type="gene ID" value="CapteG223039"/>
</dbReference>
<dbReference type="GO" id="GO:0005886">
    <property type="term" value="C:plasma membrane"/>
    <property type="evidence" value="ECO:0007669"/>
    <property type="project" value="TreeGrafter"/>
</dbReference>
<evidence type="ECO:0000313" key="8">
    <source>
        <dbReference type="EMBL" id="ELU06409.1"/>
    </source>
</evidence>
<evidence type="ECO:0000256" key="3">
    <source>
        <dbReference type="ARBA" id="ARBA00022692"/>
    </source>
</evidence>
<proteinExistence type="inferred from homology"/>
<keyword evidence="3 6" id="KW-0812">Transmembrane</keyword>
<dbReference type="HOGENOM" id="CLU_021458_3_1_1"/>
<reference evidence="9" key="3">
    <citation type="submission" date="2015-06" db="UniProtKB">
        <authorList>
            <consortium name="EnsemblMetazoa"/>
        </authorList>
    </citation>
    <scope>IDENTIFICATION</scope>
</reference>
<evidence type="ECO:0000256" key="4">
    <source>
        <dbReference type="ARBA" id="ARBA00022989"/>
    </source>
</evidence>
<accession>R7UIL8</accession>
<evidence type="ECO:0000313" key="10">
    <source>
        <dbReference type="Proteomes" id="UP000014760"/>
    </source>
</evidence>
<dbReference type="SUPFAM" id="SSF48317">
    <property type="entry name" value="Acid phosphatase/Vanadium-dependent haloperoxidase"/>
    <property type="match status" value="1"/>
</dbReference>
<dbReference type="SMART" id="SM00014">
    <property type="entry name" value="acidPPc"/>
    <property type="match status" value="1"/>
</dbReference>
<feature type="transmembrane region" description="Helical" evidence="6">
    <location>
        <begin position="55"/>
        <end position="79"/>
    </location>
</feature>